<comment type="caution">
    <text evidence="1">The sequence shown here is derived from an EMBL/GenBank/DDBJ whole genome shotgun (WGS) entry which is preliminary data.</text>
</comment>
<protein>
    <submittedName>
        <fullName evidence="1">Uncharacterized protein</fullName>
    </submittedName>
</protein>
<reference evidence="1" key="1">
    <citation type="journal article" date="2015" name="Nature">
        <title>Complex archaea that bridge the gap between prokaryotes and eukaryotes.</title>
        <authorList>
            <person name="Spang A."/>
            <person name="Saw J.H."/>
            <person name="Jorgensen S.L."/>
            <person name="Zaremba-Niedzwiedzka K."/>
            <person name="Martijn J."/>
            <person name="Lind A.E."/>
            <person name="van Eijk R."/>
            <person name="Schleper C."/>
            <person name="Guy L."/>
            <person name="Ettema T.J."/>
        </authorList>
    </citation>
    <scope>NUCLEOTIDE SEQUENCE</scope>
</reference>
<dbReference type="EMBL" id="LAZR01000215">
    <property type="protein sequence ID" value="KKN81351.1"/>
    <property type="molecule type" value="Genomic_DNA"/>
</dbReference>
<gene>
    <name evidence="1" type="ORF">LCGC14_0319640</name>
</gene>
<dbReference type="AlphaFoldDB" id="A0A0F9W6S0"/>
<evidence type="ECO:0000313" key="1">
    <source>
        <dbReference type="EMBL" id="KKN81351.1"/>
    </source>
</evidence>
<organism evidence="1">
    <name type="scientific">marine sediment metagenome</name>
    <dbReference type="NCBI Taxonomy" id="412755"/>
    <lineage>
        <taxon>unclassified sequences</taxon>
        <taxon>metagenomes</taxon>
        <taxon>ecological metagenomes</taxon>
    </lineage>
</organism>
<proteinExistence type="predicted"/>
<accession>A0A0F9W6S0</accession>
<name>A0A0F9W6S0_9ZZZZ</name>
<sequence length="240" mass="27730">MTTKLMTVEDAKINTTSISIRVLQIGKRQMTMSVFRQLPCEQIIDLDDDALFGVPWGLVNYFWKGCGYKEDSEHVHVVWQLGQELRRACIGSLANDPDFSGQLESLRTDQGIVSIAGIFLNVLAGKKPTSRGYGFYGIVEVEGWRERLEDHDRNLLLEFCQPHNYKKNNYKQNNAKDKIDAELMRLTSLLASDYNVCVRNNDELRRLYSDINGRIIDLQERWHHLYGTVLRDLEQLYIAV</sequence>